<comment type="caution">
    <text evidence="1">The sequence shown here is derived from an EMBL/GenBank/DDBJ whole genome shotgun (WGS) entry which is preliminary data.</text>
</comment>
<protein>
    <submittedName>
        <fullName evidence="1">Uncharacterized protein</fullName>
    </submittedName>
</protein>
<sequence>MEKEQCVPIFLSNPPCPPLKKGERRVSLEKGGGFSLEKSLSDQTYQTFPPFLKGD</sequence>
<evidence type="ECO:0000313" key="1">
    <source>
        <dbReference type="EMBL" id="TLD41840.1"/>
    </source>
</evidence>
<evidence type="ECO:0000313" key="2">
    <source>
        <dbReference type="Proteomes" id="UP000319783"/>
    </source>
</evidence>
<dbReference type="EMBL" id="SULG01000034">
    <property type="protein sequence ID" value="TLD41840.1"/>
    <property type="molecule type" value="Genomic_DNA"/>
</dbReference>
<proteinExistence type="predicted"/>
<gene>
    <name evidence="1" type="ORF">JETT_1857</name>
</gene>
<reference evidence="1 2" key="1">
    <citation type="submission" date="2019-04" db="EMBL/GenBank/DDBJ databases">
        <title>Genome of a novel bacterium Candidatus Jettenia ecosi reconstructed from metagenome of an anammox bioreactor.</title>
        <authorList>
            <person name="Mardanov A.V."/>
            <person name="Beletsky A.V."/>
            <person name="Ravin N.V."/>
            <person name="Botchkova E.A."/>
            <person name="Litti Y.V."/>
            <person name="Nozhevnikova A.N."/>
        </authorList>
    </citation>
    <scope>NUCLEOTIDE SEQUENCE [LARGE SCALE GENOMIC DNA]</scope>
    <source>
        <strain evidence="1">J2</strain>
    </source>
</reference>
<dbReference type="AlphaFoldDB" id="A0A533QMN2"/>
<dbReference type="Proteomes" id="UP000319783">
    <property type="component" value="Unassembled WGS sequence"/>
</dbReference>
<name>A0A533QMN2_9BACT</name>
<accession>A0A533QMN2</accession>
<organism evidence="1 2">
    <name type="scientific">Candidatus Jettenia ecosi</name>
    <dbReference type="NCBI Taxonomy" id="2494326"/>
    <lineage>
        <taxon>Bacteria</taxon>
        <taxon>Pseudomonadati</taxon>
        <taxon>Planctomycetota</taxon>
        <taxon>Candidatus Brocadiia</taxon>
        <taxon>Candidatus Brocadiales</taxon>
        <taxon>Candidatus Brocadiaceae</taxon>
        <taxon>Candidatus Jettenia</taxon>
    </lineage>
</organism>